<dbReference type="EMBL" id="JBHSKN010000011">
    <property type="protein sequence ID" value="MFC5240556.1"/>
    <property type="molecule type" value="Genomic_DNA"/>
</dbReference>
<proteinExistence type="predicted"/>
<protein>
    <submittedName>
        <fullName evidence="1">SMI1/KNR4 family protein</fullName>
    </submittedName>
</protein>
<keyword evidence="2" id="KW-1185">Reference proteome</keyword>
<name>A0ABW0DNY6_9ACTN</name>
<gene>
    <name evidence="1" type="ORF">ACFPWV_11645</name>
</gene>
<dbReference type="InterPro" id="IPR037883">
    <property type="entry name" value="Knr4/Smi1-like_sf"/>
</dbReference>
<dbReference type="RefSeq" id="WP_344557346.1">
    <property type="nucleotide sequence ID" value="NZ_BAAATG010000010.1"/>
</dbReference>
<evidence type="ECO:0000313" key="1">
    <source>
        <dbReference type="EMBL" id="MFC5240556.1"/>
    </source>
</evidence>
<dbReference type="Proteomes" id="UP001596035">
    <property type="component" value="Unassembled WGS sequence"/>
</dbReference>
<evidence type="ECO:0000313" key="2">
    <source>
        <dbReference type="Proteomes" id="UP001596035"/>
    </source>
</evidence>
<organism evidence="1 2">
    <name type="scientific">Streptomyces atrovirens</name>
    <dbReference type="NCBI Taxonomy" id="285556"/>
    <lineage>
        <taxon>Bacteria</taxon>
        <taxon>Bacillati</taxon>
        <taxon>Actinomycetota</taxon>
        <taxon>Actinomycetes</taxon>
        <taxon>Kitasatosporales</taxon>
        <taxon>Streptomycetaceae</taxon>
        <taxon>Streptomyces</taxon>
    </lineage>
</organism>
<dbReference type="SUPFAM" id="SSF160631">
    <property type="entry name" value="SMI1/KNR4-like"/>
    <property type="match status" value="1"/>
</dbReference>
<comment type="caution">
    <text evidence="1">The sequence shown here is derived from an EMBL/GenBank/DDBJ whole genome shotgun (WGS) entry which is preliminary data.</text>
</comment>
<reference evidence="2" key="1">
    <citation type="journal article" date="2019" name="Int. J. Syst. Evol. Microbiol.">
        <title>The Global Catalogue of Microorganisms (GCM) 10K type strain sequencing project: providing services to taxonomists for standard genome sequencing and annotation.</title>
        <authorList>
            <consortium name="The Broad Institute Genomics Platform"/>
            <consortium name="The Broad Institute Genome Sequencing Center for Infectious Disease"/>
            <person name="Wu L."/>
            <person name="Ma J."/>
        </authorList>
    </citation>
    <scope>NUCLEOTIDE SEQUENCE [LARGE SCALE GENOMIC DNA]</scope>
    <source>
        <strain evidence="2">CGMCC 4.7131</strain>
    </source>
</reference>
<sequence length="309" mass="34095">MNAVEELLAAVHRLTAQRMSTPVCGTAGHAAGHVCLVPSARTAFPDLQKAIGSRFGEPRSLVTGGTVDPAASVRTGLPLLTPFGERVVEMRAWACGDRWLGCGTTHDDDGDVRPVVLVAEREDPAAGLGRPASWVDGIVAVTGWETTRVRTVDWAAVEARLGTPLPGDYKRLIEIFGRPGAFDDYLQLQFPDAHVESMDIVRDTEWLDEWVRTHGSRLRDPYPVYPAPGGVLKWAGTEPGEGFYWLTGDPDPDRWPVLAQEDTPGSWIRFNGTTAEFIYHMLTDPGHPFSTARWYDVHWYQDYGHPVPP</sequence>
<accession>A0ABW0DNY6</accession>